<dbReference type="EMBL" id="JAODUP010000004">
    <property type="protein sequence ID" value="KAK2170122.1"/>
    <property type="molecule type" value="Genomic_DNA"/>
</dbReference>
<dbReference type="AlphaFoldDB" id="A0AAD9NH55"/>
<reference evidence="2" key="1">
    <citation type="journal article" date="2023" name="Mol. Biol. Evol.">
        <title>Third-Generation Sequencing Reveals the Adaptive Role of the Epigenome in Three Deep-Sea Polychaetes.</title>
        <authorList>
            <person name="Perez M."/>
            <person name="Aroh O."/>
            <person name="Sun Y."/>
            <person name="Lan Y."/>
            <person name="Juniper S.K."/>
            <person name="Young C.R."/>
            <person name="Angers B."/>
            <person name="Qian P.Y."/>
        </authorList>
    </citation>
    <scope>NUCLEOTIDE SEQUENCE</scope>
    <source>
        <strain evidence="2">P08H-3</strain>
    </source>
</reference>
<evidence type="ECO:0000313" key="2">
    <source>
        <dbReference type="EMBL" id="KAK2170122.1"/>
    </source>
</evidence>
<dbReference type="InterPro" id="IPR008996">
    <property type="entry name" value="IL1/FGF"/>
</dbReference>
<proteinExistence type="predicted"/>
<name>A0AAD9NH55_9ANNE</name>
<dbReference type="Proteomes" id="UP001208570">
    <property type="component" value="Unassembled WGS sequence"/>
</dbReference>
<gene>
    <name evidence="2" type="ORF">LSH36_4g09047</name>
</gene>
<organism evidence="2 3">
    <name type="scientific">Paralvinella palmiformis</name>
    <dbReference type="NCBI Taxonomy" id="53620"/>
    <lineage>
        <taxon>Eukaryota</taxon>
        <taxon>Metazoa</taxon>
        <taxon>Spiralia</taxon>
        <taxon>Lophotrochozoa</taxon>
        <taxon>Annelida</taxon>
        <taxon>Polychaeta</taxon>
        <taxon>Sedentaria</taxon>
        <taxon>Canalipalpata</taxon>
        <taxon>Terebellida</taxon>
        <taxon>Terebelliformia</taxon>
        <taxon>Alvinellidae</taxon>
        <taxon>Paralvinella</taxon>
    </lineage>
</organism>
<dbReference type="Gene3D" id="2.80.10.50">
    <property type="match status" value="1"/>
</dbReference>
<sequence>MSGLLKKLEKTVTNIAQDVTREVGHIQKDVSREVDKVWSHPVLDSFKTDNVIQLVSRSSGLCLQIVVSPSGNLVIDGMGEEGPTVYHAHWTIIKEGKNAVKLHNNNNYLAIINGAAVVGSFPPPAQPGPETRFRVVTHDNFVELESIKEPGRYVGIISNGQLKSALATGRENDADFTPKLIYSPQNPGNPYNPPKK</sequence>
<accession>A0AAD9NH55</accession>
<evidence type="ECO:0000313" key="3">
    <source>
        <dbReference type="Proteomes" id="UP001208570"/>
    </source>
</evidence>
<protein>
    <submittedName>
        <fullName evidence="2">Uncharacterized protein</fullName>
    </submittedName>
</protein>
<keyword evidence="3" id="KW-1185">Reference proteome</keyword>
<feature type="region of interest" description="Disordered" evidence="1">
    <location>
        <begin position="176"/>
        <end position="196"/>
    </location>
</feature>
<evidence type="ECO:0000256" key="1">
    <source>
        <dbReference type="SAM" id="MobiDB-lite"/>
    </source>
</evidence>
<dbReference type="SUPFAM" id="SSF50353">
    <property type="entry name" value="Cytokine"/>
    <property type="match status" value="1"/>
</dbReference>
<comment type="caution">
    <text evidence="2">The sequence shown here is derived from an EMBL/GenBank/DDBJ whole genome shotgun (WGS) entry which is preliminary data.</text>
</comment>